<proteinExistence type="predicted"/>
<feature type="domain" description="Carbamoyl-phosphate synthase small subunit N-terminal" evidence="1">
    <location>
        <begin position="53"/>
        <end position="139"/>
    </location>
</feature>
<dbReference type="InterPro" id="IPR036480">
    <property type="entry name" value="CarbP_synth_ssu_N_sf"/>
</dbReference>
<organism evidence="2 3">
    <name type="scientific">Dillenia turbinata</name>
    <dbReference type="NCBI Taxonomy" id="194707"/>
    <lineage>
        <taxon>Eukaryota</taxon>
        <taxon>Viridiplantae</taxon>
        <taxon>Streptophyta</taxon>
        <taxon>Embryophyta</taxon>
        <taxon>Tracheophyta</taxon>
        <taxon>Spermatophyta</taxon>
        <taxon>Magnoliopsida</taxon>
        <taxon>eudicotyledons</taxon>
        <taxon>Gunneridae</taxon>
        <taxon>Pentapetalae</taxon>
        <taxon>Dilleniales</taxon>
        <taxon>Dilleniaceae</taxon>
        <taxon>Dillenia</taxon>
    </lineage>
</organism>
<dbReference type="InterPro" id="IPR002474">
    <property type="entry name" value="CarbamoylP_synth_ssu_N"/>
</dbReference>
<gene>
    <name evidence="2" type="ORF">RJ641_019936</name>
</gene>
<accession>A0AAN8YTN5</accession>
<dbReference type="AlphaFoldDB" id="A0AAN8YTN5"/>
<evidence type="ECO:0000259" key="1">
    <source>
        <dbReference type="SMART" id="SM01097"/>
    </source>
</evidence>
<comment type="caution">
    <text evidence="2">The sequence shown here is derived from an EMBL/GenBank/DDBJ whole genome shotgun (WGS) entry which is preliminary data.</text>
</comment>
<protein>
    <submittedName>
        <fullName evidence="2">Carbamoyl-phosphate synthase small subunit, N-terminal domain</fullName>
    </submittedName>
</protein>
<dbReference type="SUPFAM" id="SSF52021">
    <property type="entry name" value="Carbamoyl phosphate synthetase, small subunit N-terminal domain"/>
    <property type="match status" value="1"/>
</dbReference>
<keyword evidence="3" id="KW-1185">Reference proteome</keyword>
<dbReference type="Pfam" id="PF00988">
    <property type="entry name" value="CPSase_sm_chain"/>
    <property type="match status" value="1"/>
</dbReference>
<dbReference type="EMBL" id="JBAMMX010000025">
    <property type="protein sequence ID" value="KAK6914819.1"/>
    <property type="molecule type" value="Genomic_DNA"/>
</dbReference>
<dbReference type="Gene3D" id="3.50.30.20">
    <property type="entry name" value="Carbamoyl-phosphate synthase small subunit, N-terminal domain"/>
    <property type="match status" value="1"/>
</dbReference>
<dbReference type="Proteomes" id="UP001370490">
    <property type="component" value="Unassembled WGS sequence"/>
</dbReference>
<dbReference type="SMART" id="SM01097">
    <property type="entry name" value="CPSase_sm_chain"/>
    <property type="match status" value="1"/>
</dbReference>
<reference evidence="2 3" key="1">
    <citation type="submission" date="2023-12" db="EMBL/GenBank/DDBJ databases">
        <title>A high-quality genome assembly for Dillenia turbinata (Dilleniales).</title>
        <authorList>
            <person name="Chanderbali A."/>
        </authorList>
    </citation>
    <scope>NUCLEOTIDE SEQUENCE [LARGE SCALE GENOMIC DNA]</scope>
    <source>
        <strain evidence="2">LSX21</strain>
        <tissue evidence="2">Leaf</tissue>
    </source>
</reference>
<evidence type="ECO:0000313" key="2">
    <source>
        <dbReference type="EMBL" id="KAK6914819.1"/>
    </source>
</evidence>
<sequence length="196" mass="22382">MPSVNFLGFCKLQLSELIFVFIEKCNLSFLYIDQVKSSLIERLRFLLKIVGLEKARISLTEFISLNTLCMYKEILTDPSYAGQFVLMTNPHIGNTSMMKNRDSVSLLVKSYEVLVSDDVDTYAISCRQGQDGSLIGVLSTEQSKVMKNFWRCLVHGTLLKAESGEELDPIELYRITHFNAQMGKDEVIQLQWEDGY</sequence>
<evidence type="ECO:0000313" key="3">
    <source>
        <dbReference type="Proteomes" id="UP001370490"/>
    </source>
</evidence>
<name>A0AAN8YTN5_9MAGN</name>